<evidence type="ECO:0000313" key="3">
    <source>
        <dbReference type="Proteomes" id="UP001237642"/>
    </source>
</evidence>
<reference evidence="2" key="1">
    <citation type="submission" date="2023-02" db="EMBL/GenBank/DDBJ databases">
        <title>Genome of toxic invasive species Heracleum sosnowskyi carries increased number of genes despite the absence of recent whole-genome duplications.</title>
        <authorList>
            <person name="Schelkunov M."/>
            <person name="Shtratnikova V."/>
            <person name="Makarenko M."/>
            <person name="Klepikova A."/>
            <person name="Omelchenko D."/>
            <person name="Novikova G."/>
            <person name="Obukhova E."/>
            <person name="Bogdanov V."/>
            <person name="Penin A."/>
            <person name="Logacheva M."/>
        </authorList>
    </citation>
    <scope>NUCLEOTIDE SEQUENCE</scope>
    <source>
        <strain evidence="2">Hsosn_3</strain>
        <tissue evidence="2">Leaf</tissue>
    </source>
</reference>
<dbReference type="EMBL" id="JAUIZM010000002">
    <property type="protein sequence ID" value="KAK1399128.1"/>
    <property type="molecule type" value="Genomic_DNA"/>
</dbReference>
<comment type="caution">
    <text evidence="2">The sequence shown here is derived from an EMBL/GenBank/DDBJ whole genome shotgun (WGS) entry which is preliminary data.</text>
</comment>
<dbReference type="Pfam" id="PF03108">
    <property type="entry name" value="DBD_Tnp_Mut"/>
    <property type="match status" value="1"/>
</dbReference>
<keyword evidence="3" id="KW-1185">Reference proteome</keyword>
<dbReference type="AlphaFoldDB" id="A0AAD8J896"/>
<dbReference type="Proteomes" id="UP001237642">
    <property type="component" value="Unassembled WGS sequence"/>
</dbReference>
<proteinExistence type="predicted"/>
<dbReference type="InterPro" id="IPR004332">
    <property type="entry name" value="Transposase_MuDR"/>
</dbReference>
<accession>A0AAD8J896</accession>
<feature type="domain" description="Transposase MuDR plant" evidence="1">
    <location>
        <begin position="151"/>
        <end position="212"/>
    </location>
</feature>
<gene>
    <name evidence="2" type="ORF">POM88_008991</name>
</gene>
<evidence type="ECO:0000313" key="2">
    <source>
        <dbReference type="EMBL" id="KAK1399128.1"/>
    </source>
</evidence>
<organism evidence="2 3">
    <name type="scientific">Heracleum sosnowskyi</name>
    <dbReference type="NCBI Taxonomy" id="360622"/>
    <lineage>
        <taxon>Eukaryota</taxon>
        <taxon>Viridiplantae</taxon>
        <taxon>Streptophyta</taxon>
        <taxon>Embryophyta</taxon>
        <taxon>Tracheophyta</taxon>
        <taxon>Spermatophyta</taxon>
        <taxon>Magnoliopsida</taxon>
        <taxon>eudicotyledons</taxon>
        <taxon>Gunneridae</taxon>
        <taxon>Pentapetalae</taxon>
        <taxon>asterids</taxon>
        <taxon>campanulids</taxon>
        <taxon>Apiales</taxon>
        <taxon>Apiaceae</taxon>
        <taxon>Apioideae</taxon>
        <taxon>apioid superclade</taxon>
        <taxon>Tordylieae</taxon>
        <taxon>Tordyliinae</taxon>
        <taxon>Heracleum</taxon>
    </lineage>
</organism>
<protein>
    <recommendedName>
        <fullName evidence="1">Transposase MuDR plant domain-containing protein</fullName>
    </recommendedName>
</protein>
<name>A0AAD8J896_9APIA</name>
<reference evidence="2" key="2">
    <citation type="submission" date="2023-05" db="EMBL/GenBank/DDBJ databases">
        <authorList>
            <person name="Schelkunov M.I."/>
        </authorList>
    </citation>
    <scope>NUCLEOTIDE SEQUENCE</scope>
    <source>
        <strain evidence="2">Hsosn_3</strain>
        <tissue evidence="2">Leaf</tissue>
    </source>
</reference>
<sequence>MICNELKQPDSTSMQIEYQVKDGYPPFKVVDDQHISFYIELKKKEADFTIYHLCVTTEIRNFQLSAFSNQSGMTPNDNGFEIGHTEGMSSNISCNNSDGLSKENVEDYVDYAEKISRQMIEMSPETTIEDEIIEINKDDVINNKKNQELSVLQIYKDKETLKMVLSRYAIKNNFQYKVKKSCKNEYLVACLDQNCKWLLRASRNGNTNQFII</sequence>
<evidence type="ECO:0000259" key="1">
    <source>
        <dbReference type="Pfam" id="PF03108"/>
    </source>
</evidence>